<dbReference type="SMART" id="SM01262">
    <property type="entry name" value="LAMTOR"/>
    <property type="match status" value="1"/>
</dbReference>
<dbReference type="EMBL" id="GBHO01044094">
    <property type="protein sequence ID" value="JAF99509.1"/>
    <property type="molecule type" value="Transcribed_RNA"/>
</dbReference>
<dbReference type="GO" id="GO:0031902">
    <property type="term" value="C:late endosome membrane"/>
    <property type="evidence" value="ECO:0007669"/>
    <property type="project" value="UniProtKB-SubCell"/>
</dbReference>
<keyword evidence="10" id="KW-0449">Lipoprotein</keyword>
<evidence type="ECO:0000256" key="11">
    <source>
        <dbReference type="ARBA" id="ARBA00032695"/>
    </source>
</evidence>
<evidence type="ECO:0000256" key="6">
    <source>
        <dbReference type="ARBA" id="ARBA00022753"/>
    </source>
</evidence>
<protein>
    <recommendedName>
        <fullName evidence="4">Ragulator complex protein LAMTOR1</fullName>
    </recommendedName>
    <alternativeName>
        <fullName evidence="11">Late endosomal/lysosomal adaptor and MAPK and MTOR activator 1</fullName>
    </alternativeName>
</protein>
<evidence type="ECO:0000256" key="8">
    <source>
        <dbReference type="ARBA" id="ARBA00023139"/>
    </source>
</evidence>
<dbReference type="PANTHER" id="PTHR13401">
    <property type="entry name" value="RAGULATOR COMPLEX PROTEIN LAMTOR1"/>
    <property type="match status" value="1"/>
</dbReference>
<dbReference type="GO" id="GO:0071986">
    <property type="term" value="C:Ragulator complex"/>
    <property type="evidence" value="ECO:0007669"/>
    <property type="project" value="InterPro"/>
</dbReference>
<evidence type="ECO:0000256" key="1">
    <source>
        <dbReference type="ARBA" id="ARBA00004122"/>
    </source>
</evidence>
<keyword evidence="7" id="KW-0472">Membrane</keyword>
<keyword evidence="5" id="KW-0519">Myristate</keyword>
<dbReference type="GO" id="GO:0005765">
    <property type="term" value="C:lysosomal membrane"/>
    <property type="evidence" value="ECO:0007669"/>
    <property type="project" value="UniProtKB-SubCell"/>
</dbReference>
<keyword evidence="6" id="KW-0967">Endosome</keyword>
<comment type="subcellular location">
    <subcellularLocation>
        <location evidence="2">Late endosome membrane</location>
        <topology evidence="2">Lipid-anchor</topology>
        <orientation evidence="2">Cytoplasmic side</orientation>
    </subcellularLocation>
    <subcellularLocation>
        <location evidence="1">Lysosome membrane</location>
        <topology evidence="1">Lipid-anchor</topology>
        <orientation evidence="1">Cytoplasmic side</orientation>
    </subcellularLocation>
</comment>
<dbReference type="Pfam" id="PF15454">
    <property type="entry name" value="LAMTOR"/>
    <property type="match status" value="1"/>
</dbReference>
<dbReference type="GO" id="GO:0016197">
    <property type="term" value="P:endosomal transport"/>
    <property type="evidence" value="ECO:0007669"/>
    <property type="project" value="InterPro"/>
</dbReference>
<evidence type="ECO:0000256" key="3">
    <source>
        <dbReference type="ARBA" id="ARBA00010861"/>
    </source>
</evidence>
<dbReference type="AlphaFoldDB" id="A0A0A9W3R7"/>
<organism evidence="12">
    <name type="scientific">Lygus hesperus</name>
    <name type="common">Western plant bug</name>
    <dbReference type="NCBI Taxonomy" id="30085"/>
    <lineage>
        <taxon>Eukaryota</taxon>
        <taxon>Metazoa</taxon>
        <taxon>Ecdysozoa</taxon>
        <taxon>Arthropoda</taxon>
        <taxon>Hexapoda</taxon>
        <taxon>Insecta</taxon>
        <taxon>Pterygota</taxon>
        <taxon>Neoptera</taxon>
        <taxon>Paraneoptera</taxon>
        <taxon>Hemiptera</taxon>
        <taxon>Heteroptera</taxon>
        <taxon>Panheteroptera</taxon>
        <taxon>Cimicomorpha</taxon>
        <taxon>Miridae</taxon>
        <taxon>Mirini</taxon>
        <taxon>Lygus</taxon>
    </lineage>
</organism>
<gene>
    <name evidence="12" type="primary">Lamtor1_1</name>
    <name evidence="12" type="ORF">CM83_18713</name>
</gene>
<reference evidence="12" key="1">
    <citation type="journal article" date="2014" name="PLoS ONE">
        <title>Transcriptome-Based Identification of ABC Transporters in the Western Tarnished Plant Bug Lygus hesperus.</title>
        <authorList>
            <person name="Hull J.J."/>
            <person name="Chaney K."/>
            <person name="Geib S.M."/>
            <person name="Fabrick J.A."/>
            <person name="Brent C.S."/>
            <person name="Walsh D."/>
            <person name="Lavine L.C."/>
        </authorList>
    </citation>
    <scope>NUCLEOTIDE SEQUENCE</scope>
</reference>
<proteinExistence type="inferred from homology"/>
<dbReference type="GO" id="GO:0043410">
    <property type="term" value="P:positive regulation of MAPK cascade"/>
    <property type="evidence" value="ECO:0007669"/>
    <property type="project" value="InterPro"/>
</dbReference>
<evidence type="ECO:0000313" key="13">
    <source>
        <dbReference type="EMBL" id="JAG63788.1"/>
    </source>
</evidence>
<dbReference type="GO" id="GO:0007040">
    <property type="term" value="P:lysosome organization"/>
    <property type="evidence" value="ECO:0007669"/>
    <property type="project" value="InterPro"/>
</dbReference>
<name>A0A0A9W3R7_LYGHE</name>
<sequence>MRMLPRTISENFTKIGQNGEPSERTTLLSDPVASSGIEQRIPSDELSGSYCSSVPKKSDEQSVMNKILHETATNVIDVAALGPHAIEQNEYLERKNFYKIKVGPHLNLPWLHTGAYHKCILFDIPDPERVVASLPIGISDYNLMSKVTGAVSKAMEGLTVNHKEDLIVPFQIP</sequence>
<dbReference type="InterPro" id="IPR028209">
    <property type="entry name" value="LAMTOR1/MEH1"/>
</dbReference>
<evidence type="ECO:0000256" key="5">
    <source>
        <dbReference type="ARBA" id="ARBA00022707"/>
    </source>
</evidence>
<dbReference type="GO" id="GO:0005085">
    <property type="term" value="F:guanyl-nucleotide exchange factor activity"/>
    <property type="evidence" value="ECO:0007669"/>
    <property type="project" value="TreeGrafter"/>
</dbReference>
<dbReference type="GO" id="GO:0060090">
    <property type="term" value="F:molecular adaptor activity"/>
    <property type="evidence" value="ECO:0007669"/>
    <property type="project" value="TreeGrafter"/>
</dbReference>
<dbReference type="GO" id="GO:0001919">
    <property type="term" value="P:regulation of receptor recycling"/>
    <property type="evidence" value="ECO:0007669"/>
    <property type="project" value="InterPro"/>
</dbReference>
<reference evidence="13" key="3">
    <citation type="submission" date="2014-09" db="EMBL/GenBank/DDBJ databases">
        <authorList>
            <person name="Magalhaes I.L.F."/>
            <person name="Oliveira U."/>
            <person name="Santos F.R."/>
            <person name="Vidigal T.H.D.A."/>
            <person name="Brescovit A.D."/>
            <person name="Santos A.J."/>
        </authorList>
    </citation>
    <scope>NUCLEOTIDE SEQUENCE</scope>
</reference>
<evidence type="ECO:0000256" key="10">
    <source>
        <dbReference type="ARBA" id="ARBA00023288"/>
    </source>
</evidence>
<evidence type="ECO:0000313" key="12">
    <source>
        <dbReference type="EMBL" id="JAF99509.1"/>
    </source>
</evidence>
<dbReference type="GO" id="GO:0042632">
    <property type="term" value="P:cholesterol homeostasis"/>
    <property type="evidence" value="ECO:0007669"/>
    <property type="project" value="InterPro"/>
</dbReference>
<dbReference type="GO" id="GO:0071230">
    <property type="term" value="P:cellular response to amino acid stimulus"/>
    <property type="evidence" value="ECO:0007669"/>
    <property type="project" value="InterPro"/>
</dbReference>
<evidence type="ECO:0000256" key="7">
    <source>
        <dbReference type="ARBA" id="ARBA00023136"/>
    </source>
</evidence>
<dbReference type="PANTHER" id="PTHR13401:SF2">
    <property type="entry name" value="RAGULATOR COMPLEX PROTEIN LAMTOR1"/>
    <property type="match status" value="1"/>
</dbReference>
<accession>A0A0A9W3R7</accession>
<dbReference type="GO" id="GO:0045121">
    <property type="term" value="C:membrane raft"/>
    <property type="evidence" value="ECO:0007669"/>
    <property type="project" value="InterPro"/>
</dbReference>
<evidence type="ECO:0000256" key="9">
    <source>
        <dbReference type="ARBA" id="ARBA00023228"/>
    </source>
</evidence>
<keyword evidence="8" id="KW-0564">Palmitate</keyword>
<evidence type="ECO:0000256" key="4">
    <source>
        <dbReference type="ARBA" id="ARBA00016099"/>
    </source>
</evidence>
<dbReference type="GO" id="GO:0032008">
    <property type="term" value="P:positive regulation of TOR signaling"/>
    <property type="evidence" value="ECO:0007669"/>
    <property type="project" value="InterPro"/>
</dbReference>
<reference evidence="12" key="2">
    <citation type="submission" date="2014-07" db="EMBL/GenBank/DDBJ databases">
        <authorList>
            <person name="Hull J."/>
        </authorList>
    </citation>
    <scope>NUCLEOTIDE SEQUENCE</scope>
</reference>
<comment type="similarity">
    <text evidence="3">Belongs to the LAMTOR1 family.</text>
</comment>
<keyword evidence="9" id="KW-0458">Lysosome</keyword>
<dbReference type="EMBL" id="GBRD01002033">
    <property type="protein sequence ID" value="JAG63788.1"/>
    <property type="molecule type" value="Transcribed_RNA"/>
</dbReference>
<evidence type="ECO:0000256" key="2">
    <source>
        <dbReference type="ARBA" id="ARBA00004577"/>
    </source>
</evidence>